<dbReference type="EMBL" id="LK052894">
    <property type="protein sequence ID" value="CDR42390.1"/>
    <property type="molecule type" value="Genomic_DNA"/>
</dbReference>
<protein>
    <submittedName>
        <fullName evidence="5">CYFA0S09e02542g1_1</fullName>
    </submittedName>
</protein>
<dbReference type="InterPro" id="IPR003829">
    <property type="entry name" value="Pirin_N_dom"/>
</dbReference>
<dbReference type="CDD" id="cd02909">
    <property type="entry name" value="cupin_pirin_N"/>
    <property type="match status" value="1"/>
</dbReference>
<evidence type="ECO:0000259" key="3">
    <source>
        <dbReference type="Pfam" id="PF02678"/>
    </source>
</evidence>
<feature type="domain" description="Pirin C-terminal" evidence="4">
    <location>
        <begin position="235"/>
        <end position="339"/>
    </location>
</feature>
<comment type="similarity">
    <text evidence="1 2">Belongs to the pirin family.</text>
</comment>
<dbReference type="SUPFAM" id="SSF51182">
    <property type="entry name" value="RmlC-like cupins"/>
    <property type="match status" value="1"/>
</dbReference>
<evidence type="ECO:0000313" key="5">
    <source>
        <dbReference type="EMBL" id="CDR42390.1"/>
    </source>
</evidence>
<feature type="domain" description="Pirin N-terminal" evidence="3">
    <location>
        <begin position="82"/>
        <end position="180"/>
    </location>
</feature>
<dbReference type="InterPro" id="IPR014710">
    <property type="entry name" value="RmlC-like_jellyroll"/>
</dbReference>
<dbReference type="InterPro" id="IPR012093">
    <property type="entry name" value="Pirin"/>
</dbReference>
<reference evidence="5" key="1">
    <citation type="journal article" date="2014" name="Genome Announc.">
        <title>Genome sequence of the yeast Cyberlindnera fabianii (Hansenula fabianii).</title>
        <authorList>
            <person name="Freel K.C."/>
            <person name="Sarilar V."/>
            <person name="Neuveglise C."/>
            <person name="Devillers H."/>
            <person name="Friedrich A."/>
            <person name="Schacherer J."/>
        </authorList>
    </citation>
    <scope>NUCLEOTIDE SEQUENCE</scope>
    <source>
        <strain evidence="5">YJS4271</strain>
    </source>
</reference>
<organism evidence="5">
    <name type="scientific">Cyberlindnera fabianii</name>
    <name type="common">Yeast</name>
    <name type="synonym">Hansenula fabianii</name>
    <dbReference type="NCBI Taxonomy" id="36022"/>
    <lineage>
        <taxon>Eukaryota</taxon>
        <taxon>Fungi</taxon>
        <taxon>Dikarya</taxon>
        <taxon>Ascomycota</taxon>
        <taxon>Saccharomycotina</taxon>
        <taxon>Saccharomycetes</taxon>
        <taxon>Phaffomycetales</taxon>
        <taxon>Phaffomycetaceae</taxon>
        <taxon>Cyberlindnera</taxon>
    </lineage>
</organism>
<evidence type="ECO:0000259" key="4">
    <source>
        <dbReference type="Pfam" id="PF05726"/>
    </source>
</evidence>
<dbReference type="Gene3D" id="2.60.120.10">
    <property type="entry name" value="Jelly Rolls"/>
    <property type="match status" value="2"/>
</dbReference>
<dbReference type="InterPro" id="IPR011051">
    <property type="entry name" value="RmlC_Cupin_sf"/>
</dbReference>
<evidence type="ECO:0000256" key="2">
    <source>
        <dbReference type="RuleBase" id="RU003457"/>
    </source>
</evidence>
<sequence>MSLTNKDERNRYKRADASSIEFQISFFERHQNTKRLRTLNTTDRITHIITQTTTTAHMTDMVSPRSILKFFIAVAQEEGVGAQVRRSIGTMKMRNFPPFLMLDHFNVTPPAGFPDHPHRGFSTITYVNEGMMAHEDFTGSMGVLRPGDLQFMTAGKGIVHSEIPVKTPDNQACVGMQLWVDLPEELKNCDPLYRDLKREEIPTAKPNDKVSVKVIAGEAYGVKSVQDLAHVAVHYYDYEVAPGGEFSQPFPDNHNVFLYILKGELEVNGTHLEQHSAAFFNRDGTDVVAKVPESQSGKTRLIVVGGEILNQPIFQHGPFVATSREKIYDAFLSYQEGSNGFERAKGWYSKIGRGVDSKDLDKDLQVEGKPVKDEL</sequence>
<gene>
    <name evidence="5" type="ORF">CYFA0S_09e02542g</name>
</gene>
<dbReference type="Pfam" id="PF02678">
    <property type="entry name" value="Pirin"/>
    <property type="match status" value="1"/>
</dbReference>
<dbReference type="PANTHER" id="PTHR13903:SF8">
    <property type="entry name" value="PIRIN"/>
    <property type="match status" value="1"/>
</dbReference>
<dbReference type="CDD" id="cd02247">
    <property type="entry name" value="cupin_pirin_C"/>
    <property type="match status" value="1"/>
</dbReference>
<dbReference type="PhylomeDB" id="A0A061B5T7"/>
<dbReference type="Pfam" id="PF05726">
    <property type="entry name" value="Pirin_C"/>
    <property type="match status" value="1"/>
</dbReference>
<dbReference type="InterPro" id="IPR008778">
    <property type="entry name" value="Pirin_C_dom"/>
</dbReference>
<name>A0A061B5T7_CYBFA</name>
<dbReference type="AlphaFoldDB" id="A0A061B5T7"/>
<dbReference type="VEuPathDB" id="FungiDB:BON22_2668"/>
<proteinExistence type="inferred from homology"/>
<dbReference type="PANTHER" id="PTHR13903">
    <property type="entry name" value="PIRIN-RELATED"/>
    <property type="match status" value="1"/>
</dbReference>
<accession>A0A061B5T7</accession>
<evidence type="ECO:0000256" key="1">
    <source>
        <dbReference type="ARBA" id="ARBA00008416"/>
    </source>
</evidence>
<dbReference type="OrthoDB" id="198735at2759"/>